<organism evidence="3 4">
    <name type="scientific">Nannocystis pusilla</name>
    <dbReference type="NCBI Taxonomy" id="889268"/>
    <lineage>
        <taxon>Bacteria</taxon>
        <taxon>Pseudomonadati</taxon>
        <taxon>Myxococcota</taxon>
        <taxon>Polyangia</taxon>
        <taxon>Nannocystales</taxon>
        <taxon>Nannocystaceae</taxon>
        <taxon>Nannocystis</taxon>
    </lineage>
</organism>
<comment type="caution">
    <text evidence="3">The sequence shown here is derived from an EMBL/GenBank/DDBJ whole genome shotgun (WGS) entry which is preliminary data.</text>
</comment>
<dbReference type="PROSITE" id="PS51257">
    <property type="entry name" value="PROKAR_LIPOPROTEIN"/>
    <property type="match status" value="1"/>
</dbReference>
<proteinExistence type="predicted"/>
<gene>
    <name evidence="3" type="ORF">K7C98_12085</name>
</gene>
<dbReference type="Proteomes" id="UP001139031">
    <property type="component" value="Unassembled WGS sequence"/>
</dbReference>
<keyword evidence="4" id="KW-1185">Reference proteome</keyword>
<evidence type="ECO:0000256" key="1">
    <source>
        <dbReference type="SAM" id="MobiDB-lite"/>
    </source>
</evidence>
<feature type="chain" id="PRO_5046661412" evidence="2">
    <location>
        <begin position="21"/>
        <end position="299"/>
    </location>
</feature>
<evidence type="ECO:0000313" key="3">
    <source>
        <dbReference type="EMBL" id="MBZ5709994.1"/>
    </source>
</evidence>
<accession>A0ABS7TP31</accession>
<name>A0ABS7TP31_9BACT</name>
<reference evidence="3" key="1">
    <citation type="submission" date="2021-08" db="EMBL/GenBank/DDBJ databases">
        <authorList>
            <person name="Stevens D.C."/>
        </authorList>
    </citation>
    <scope>NUCLEOTIDE SEQUENCE</scope>
    <source>
        <strain evidence="3">DSM 53165</strain>
    </source>
</reference>
<feature type="compositionally biased region" description="Low complexity" evidence="1">
    <location>
        <begin position="26"/>
        <end position="73"/>
    </location>
</feature>
<feature type="signal peptide" evidence="2">
    <location>
        <begin position="1"/>
        <end position="20"/>
    </location>
</feature>
<keyword evidence="2" id="KW-0732">Signal</keyword>
<dbReference type="RefSeq" id="WP_224191766.1">
    <property type="nucleotide sequence ID" value="NZ_JAIRAU010000011.1"/>
</dbReference>
<sequence>MRFRASFIPLHAVLLVAAVACKDAGPASTTGGTTTGEPATSSTTASTTSTSPTTSTAGVSTSTGGTSSSDSGGFTVMPDLPPVAACDVWNDTCPRGQKCVPYAGPLEQPGCVDVADEPVGLGEPCDSEALLDSCEAGTLCYGFSQGGDSGRCLATCEGGPDEAECADVCSNCFIDAVKTHGVCPVLCDPRAPACPEHLSCVTFPFAPHFLCAASDELSVPAGMPCAGVFDCVEGAACMPAMFLPACDADNCCAPVCDLNGPDTCSTSVPDAVCNPWPLWNPEFELSCLLDGLGLCGAPL</sequence>
<evidence type="ECO:0000313" key="4">
    <source>
        <dbReference type="Proteomes" id="UP001139031"/>
    </source>
</evidence>
<evidence type="ECO:0000256" key="2">
    <source>
        <dbReference type="SAM" id="SignalP"/>
    </source>
</evidence>
<feature type="region of interest" description="Disordered" evidence="1">
    <location>
        <begin position="26"/>
        <end position="74"/>
    </location>
</feature>
<protein>
    <submittedName>
        <fullName evidence="3">Uncharacterized protein</fullName>
    </submittedName>
</protein>
<dbReference type="EMBL" id="JAIRAU010000011">
    <property type="protein sequence ID" value="MBZ5709994.1"/>
    <property type="molecule type" value="Genomic_DNA"/>
</dbReference>